<keyword evidence="14" id="KW-0282">Flagellum</keyword>
<dbReference type="NCBIfam" id="TIGR00206">
    <property type="entry name" value="fliF"/>
    <property type="match status" value="1"/>
</dbReference>
<keyword evidence="8 9" id="KW-0975">Bacterial flagellum</keyword>
<evidence type="ECO:0000256" key="6">
    <source>
        <dbReference type="ARBA" id="ARBA00022989"/>
    </source>
</evidence>
<evidence type="ECO:0000313" key="15">
    <source>
        <dbReference type="Proteomes" id="UP000541136"/>
    </source>
</evidence>
<feature type="domain" description="Flagellar M-ring C-terminal" evidence="13">
    <location>
        <begin position="249"/>
        <end position="454"/>
    </location>
</feature>
<organism evidence="14 15">
    <name type="scientific">Castellaniella defragrans</name>
    <name type="common">Alcaligenes defragrans</name>
    <dbReference type="NCBI Taxonomy" id="75697"/>
    <lineage>
        <taxon>Bacteria</taxon>
        <taxon>Pseudomonadati</taxon>
        <taxon>Pseudomonadota</taxon>
        <taxon>Betaproteobacteria</taxon>
        <taxon>Burkholderiales</taxon>
        <taxon>Alcaligenaceae</taxon>
        <taxon>Castellaniella</taxon>
    </lineage>
</organism>
<evidence type="ECO:0000256" key="7">
    <source>
        <dbReference type="ARBA" id="ARBA00023136"/>
    </source>
</evidence>
<dbReference type="GO" id="GO:0005886">
    <property type="term" value="C:plasma membrane"/>
    <property type="evidence" value="ECO:0007669"/>
    <property type="project" value="UniProtKB-SubCell"/>
</dbReference>
<dbReference type="Pfam" id="PF08345">
    <property type="entry name" value="YscJ_FliF_C"/>
    <property type="match status" value="1"/>
</dbReference>
<dbReference type="GO" id="GO:0009431">
    <property type="term" value="C:bacterial-type flagellum basal body, MS ring"/>
    <property type="evidence" value="ECO:0007669"/>
    <property type="project" value="InterPro"/>
</dbReference>
<comment type="function">
    <text evidence="9">The M ring may be actively involved in energy transduction.</text>
</comment>
<dbReference type="GO" id="GO:0071973">
    <property type="term" value="P:bacterial-type flagellum-dependent cell motility"/>
    <property type="evidence" value="ECO:0007669"/>
    <property type="project" value="InterPro"/>
</dbReference>
<keyword evidence="14" id="KW-0966">Cell projection</keyword>
<dbReference type="AlphaFoldDB" id="A0A7W9TKH4"/>
<feature type="domain" description="Flagellar M-ring N-terminal" evidence="12">
    <location>
        <begin position="44"/>
        <end position="218"/>
    </location>
</feature>
<comment type="caution">
    <text evidence="14">The sequence shown here is derived from an EMBL/GenBank/DDBJ whole genome shotgun (WGS) entry which is preliminary data.</text>
</comment>
<comment type="similarity">
    <text evidence="3 9">Belongs to the FliF family.</text>
</comment>
<name>A0A7W9TKH4_CASDE</name>
<evidence type="ECO:0000259" key="12">
    <source>
        <dbReference type="Pfam" id="PF01514"/>
    </source>
</evidence>
<dbReference type="RefSeq" id="WP_184142476.1">
    <property type="nucleotide sequence ID" value="NZ_JACHIB010000002.1"/>
</dbReference>
<keyword evidence="7 11" id="KW-0472">Membrane</keyword>
<dbReference type="PANTHER" id="PTHR30046">
    <property type="entry name" value="FLAGELLAR M-RING PROTEIN"/>
    <property type="match status" value="1"/>
</dbReference>
<sequence length="568" mass="61544">MNPITDWMNRNPALARMAALPRPVLLGLGAAIVALFVVAALWMREPEYRALFSNVEARDGGAIVSILNQRNVPYKFADNGATILVPADQVYALRLQLAEQGLPRGGSVGFELLDEPKFGASQFSEQITYQRALEGELARSIEALQPVKSARVHLAIPRQSLFVRERETPTASVLLTLYPSRTLSESQVSAIAWLVSSSVPKLNAESVSIVDQDGRLMSSPGGEAAMDGTRRNFINDIEQRTAQRILTLLNPIVGPGNVRAQVSAAVDFSQREQTSEVYRPNETPGTAAIRSKQTSDSAQNGMQPPAGVPGALSNEPPTNATAAIQTAPATPPAQGAQGQTGAPGAQQGAAAQPAGGPTAINGTPVASGAAPRQGSLRNDATVNYEVDRTISHVKHELGTLQRLSVAVVVNYRNKNGEPAPLESSEMDDINALVKQAMGYSADRGDTLSVVNSAFTNTEPQFKPWENPEYRGLALQILKVLLVLAVLFFLWRSIVRPIVQGFANAQVERVKNEAHLETLREQRRQDELRASEMNRYEENLDTARQLAERDPRAVAMVLRSWMDPKNAKS</sequence>
<dbReference type="Gene3D" id="3.30.300.30">
    <property type="match status" value="1"/>
</dbReference>
<evidence type="ECO:0000256" key="10">
    <source>
        <dbReference type="SAM" id="MobiDB-lite"/>
    </source>
</evidence>
<protein>
    <recommendedName>
        <fullName evidence="9">Flagellar M-ring protein</fullName>
    </recommendedName>
</protein>
<evidence type="ECO:0000256" key="8">
    <source>
        <dbReference type="ARBA" id="ARBA00023143"/>
    </source>
</evidence>
<evidence type="ECO:0000256" key="4">
    <source>
        <dbReference type="ARBA" id="ARBA00022475"/>
    </source>
</evidence>
<keyword evidence="5 11" id="KW-0812">Transmembrane</keyword>
<feature type="transmembrane region" description="Helical" evidence="11">
    <location>
        <begin position="20"/>
        <end position="43"/>
    </location>
</feature>
<dbReference type="PRINTS" id="PR01009">
    <property type="entry name" value="FLGMRINGFLIF"/>
</dbReference>
<feature type="compositionally biased region" description="Polar residues" evidence="10">
    <location>
        <begin position="291"/>
        <end position="302"/>
    </location>
</feature>
<evidence type="ECO:0000256" key="1">
    <source>
        <dbReference type="ARBA" id="ARBA00004117"/>
    </source>
</evidence>
<dbReference type="InterPro" id="IPR013556">
    <property type="entry name" value="Flag_M-ring_C"/>
</dbReference>
<comment type="subcellular location">
    <subcellularLocation>
        <location evidence="1 9">Bacterial flagellum basal body</location>
    </subcellularLocation>
    <subcellularLocation>
        <location evidence="2">Cell membrane</location>
        <topology evidence="2">Multi-pass membrane protein</topology>
    </subcellularLocation>
</comment>
<dbReference type="PANTHER" id="PTHR30046:SF0">
    <property type="entry name" value="FLAGELLAR M-RING PROTEIN"/>
    <property type="match status" value="1"/>
</dbReference>
<accession>A0A7W9TKH4</accession>
<dbReference type="Pfam" id="PF01514">
    <property type="entry name" value="YscJ_FliF"/>
    <property type="match status" value="1"/>
</dbReference>
<feature type="compositionally biased region" description="Low complexity" evidence="10">
    <location>
        <begin position="316"/>
        <end position="359"/>
    </location>
</feature>
<reference evidence="14 15" key="1">
    <citation type="submission" date="2020-08" db="EMBL/GenBank/DDBJ databases">
        <title>Genomic Encyclopedia of Type Strains, Phase IV (KMG-IV): sequencing the most valuable type-strain genomes for metagenomic binning, comparative biology and taxonomic classification.</title>
        <authorList>
            <person name="Goeker M."/>
        </authorList>
    </citation>
    <scope>NUCLEOTIDE SEQUENCE [LARGE SCALE GENOMIC DNA]</scope>
    <source>
        <strain evidence="14 15">DSM 12141</strain>
    </source>
</reference>
<dbReference type="PIRSF" id="PIRSF004862">
    <property type="entry name" value="FliF"/>
    <property type="match status" value="1"/>
</dbReference>
<dbReference type="EMBL" id="JACHIB010000002">
    <property type="protein sequence ID" value="MBB6082380.1"/>
    <property type="molecule type" value="Genomic_DNA"/>
</dbReference>
<dbReference type="InterPro" id="IPR043427">
    <property type="entry name" value="YscJ/FliF"/>
</dbReference>
<dbReference type="InterPro" id="IPR045851">
    <property type="entry name" value="AMP-bd_C_sf"/>
</dbReference>
<dbReference type="InterPro" id="IPR000067">
    <property type="entry name" value="FlgMring_FliF"/>
</dbReference>
<keyword evidence="14" id="KW-0969">Cilium</keyword>
<proteinExistence type="inferred from homology"/>
<feature type="transmembrane region" description="Helical" evidence="11">
    <location>
        <begin position="472"/>
        <end position="490"/>
    </location>
</feature>
<feature type="region of interest" description="Disordered" evidence="10">
    <location>
        <begin position="268"/>
        <end position="376"/>
    </location>
</feature>
<gene>
    <name evidence="14" type="ORF">HNR28_000400</name>
</gene>
<dbReference type="InterPro" id="IPR006182">
    <property type="entry name" value="FliF_N_dom"/>
</dbReference>
<evidence type="ECO:0000256" key="3">
    <source>
        <dbReference type="ARBA" id="ARBA00007971"/>
    </source>
</evidence>
<keyword evidence="4" id="KW-1003">Cell membrane</keyword>
<dbReference type="Proteomes" id="UP000541136">
    <property type="component" value="Unassembled WGS sequence"/>
</dbReference>
<evidence type="ECO:0000256" key="11">
    <source>
        <dbReference type="SAM" id="Phobius"/>
    </source>
</evidence>
<evidence type="ECO:0000313" key="14">
    <source>
        <dbReference type="EMBL" id="MBB6082380.1"/>
    </source>
</evidence>
<dbReference type="GO" id="GO:0003774">
    <property type="term" value="F:cytoskeletal motor activity"/>
    <property type="evidence" value="ECO:0007669"/>
    <property type="project" value="InterPro"/>
</dbReference>
<evidence type="ECO:0000259" key="13">
    <source>
        <dbReference type="Pfam" id="PF08345"/>
    </source>
</evidence>
<evidence type="ECO:0000256" key="5">
    <source>
        <dbReference type="ARBA" id="ARBA00022692"/>
    </source>
</evidence>
<keyword evidence="6 11" id="KW-1133">Transmembrane helix</keyword>
<evidence type="ECO:0000256" key="9">
    <source>
        <dbReference type="PIRNR" id="PIRNR004862"/>
    </source>
</evidence>
<evidence type="ECO:0000256" key="2">
    <source>
        <dbReference type="ARBA" id="ARBA00004651"/>
    </source>
</evidence>